<proteinExistence type="inferred from homology"/>
<comment type="caution">
    <text evidence="10">The sequence shown here is derived from an EMBL/GenBank/DDBJ whole genome shotgun (WGS) entry which is preliminary data.</text>
</comment>
<keyword evidence="6 8" id="KW-1133">Transmembrane helix</keyword>
<feature type="transmembrane region" description="Helical" evidence="8">
    <location>
        <begin position="89"/>
        <end position="111"/>
    </location>
</feature>
<comment type="subcellular location">
    <subcellularLocation>
        <location evidence="1 8">Cell membrane</location>
        <topology evidence="1 8">Multi-pass membrane protein</topology>
    </subcellularLocation>
</comment>
<evidence type="ECO:0000256" key="1">
    <source>
        <dbReference type="ARBA" id="ARBA00004651"/>
    </source>
</evidence>
<keyword evidence="7 8" id="KW-0472">Membrane</keyword>
<evidence type="ECO:0000313" key="11">
    <source>
        <dbReference type="Proteomes" id="UP000612456"/>
    </source>
</evidence>
<protein>
    <recommendedName>
        <fullName evidence="8">Bcr/CflA family efflux transporter</fullName>
    </recommendedName>
</protein>
<dbReference type="PANTHER" id="PTHR23502">
    <property type="entry name" value="MAJOR FACILITATOR SUPERFAMILY"/>
    <property type="match status" value="1"/>
</dbReference>
<feature type="transmembrane region" description="Helical" evidence="8">
    <location>
        <begin position="117"/>
        <end position="134"/>
    </location>
</feature>
<dbReference type="AlphaFoldDB" id="A0A916ZGC4"/>
<dbReference type="CDD" id="cd17320">
    <property type="entry name" value="MFS_MdfA_MDR_like"/>
    <property type="match status" value="1"/>
</dbReference>
<feature type="domain" description="Major facilitator superfamily (MFS) profile" evidence="9">
    <location>
        <begin position="19"/>
        <end position="406"/>
    </location>
</feature>
<evidence type="ECO:0000259" key="9">
    <source>
        <dbReference type="PROSITE" id="PS50850"/>
    </source>
</evidence>
<comment type="similarity">
    <text evidence="2 8">Belongs to the major facilitator superfamily. Bcr/CmlA family.</text>
</comment>
<dbReference type="GO" id="GO:0005886">
    <property type="term" value="C:plasma membrane"/>
    <property type="evidence" value="ECO:0007669"/>
    <property type="project" value="UniProtKB-SubCell"/>
</dbReference>
<dbReference type="NCBIfam" id="TIGR00710">
    <property type="entry name" value="efflux_Bcr_CflA"/>
    <property type="match status" value="1"/>
</dbReference>
<evidence type="ECO:0000256" key="3">
    <source>
        <dbReference type="ARBA" id="ARBA00022448"/>
    </source>
</evidence>
<dbReference type="PRINTS" id="PR01035">
    <property type="entry name" value="TCRTETA"/>
</dbReference>
<dbReference type="Gene3D" id="1.20.1720.10">
    <property type="entry name" value="Multidrug resistance protein D"/>
    <property type="match status" value="1"/>
</dbReference>
<dbReference type="InterPro" id="IPR036259">
    <property type="entry name" value="MFS_trans_sf"/>
</dbReference>
<dbReference type="InterPro" id="IPR011701">
    <property type="entry name" value="MFS"/>
</dbReference>
<evidence type="ECO:0000256" key="2">
    <source>
        <dbReference type="ARBA" id="ARBA00006236"/>
    </source>
</evidence>
<gene>
    <name evidence="10" type="primary">tcaB</name>
    <name evidence="10" type="ORF">GCM10010911_63380</name>
</gene>
<dbReference type="PROSITE" id="PS50850">
    <property type="entry name" value="MFS"/>
    <property type="match status" value="1"/>
</dbReference>
<feature type="transmembrane region" description="Helical" evidence="8">
    <location>
        <begin position="226"/>
        <end position="249"/>
    </location>
</feature>
<dbReference type="InterPro" id="IPR020846">
    <property type="entry name" value="MFS_dom"/>
</dbReference>
<dbReference type="GO" id="GO:1990961">
    <property type="term" value="P:xenobiotic detoxification by transmembrane export across the plasma membrane"/>
    <property type="evidence" value="ECO:0007669"/>
    <property type="project" value="InterPro"/>
</dbReference>
<feature type="transmembrane region" description="Helical" evidence="8">
    <location>
        <begin position="292"/>
        <end position="313"/>
    </location>
</feature>
<reference evidence="10" key="2">
    <citation type="submission" date="2020-09" db="EMBL/GenBank/DDBJ databases">
        <authorList>
            <person name="Sun Q."/>
            <person name="Zhou Y."/>
        </authorList>
    </citation>
    <scope>NUCLEOTIDE SEQUENCE</scope>
    <source>
        <strain evidence="10">CGMCC 1.15178</strain>
    </source>
</reference>
<dbReference type="InterPro" id="IPR001958">
    <property type="entry name" value="Tet-R_TetA/multi-R_MdtG-like"/>
</dbReference>
<dbReference type="FunFam" id="1.20.1720.10:FF:000005">
    <property type="entry name" value="Bcr/CflA family efflux transporter"/>
    <property type="match status" value="1"/>
</dbReference>
<feature type="transmembrane region" description="Helical" evidence="8">
    <location>
        <begin position="355"/>
        <end position="374"/>
    </location>
</feature>
<feature type="transmembrane region" description="Helical" evidence="8">
    <location>
        <begin position="380"/>
        <end position="402"/>
    </location>
</feature>
<feature type="transmembrane region" description="Helical" evidence="8">
    <location>
        <begin position="146"/>
        <end position="165"/>
    </location>
</feature>
<dbReference type="Proteomes" id="UP000612456">
    <property type="component" value="Unassembled WGS sequence"/>
</dbReference>
<feature type="transmembrane region" description="Helical" evidence="8">
    <location>
        <begin position="319"/>
        <end position="343"/>
    </location>
</feature>
<comment type="caution">
    <text evidence="8">Lacks conserved residue(s) required for the propagation of feature annotation.</text>
</comment>
<organism evidence="10 11">
    <name type="scientific">Paenibacillus nasutitermitis</name>
    <dbReference type="NCBI Taxonomy" id="1652958"/>
    <lineage>
        <taxon>Bacteria</taxon>
        <taxon>Bacillati</taxon>
        <taxon>Bacillota</taxon>
        <taxon>Bacilli</taxon>
        <taxon>Bacillales</taxon>
        <taxon>Paenibacillaceae</taxon>
        <taxon>Paenibacillus</taxon>
    </lineage>
</organism>
<keyword evidence="4 8" id="KW-1003">Cell membrane</keyword>
<dbReference type="InterPro" id="IPR004812">
    <property type="entry name" value="Efflux_drug-R_Bcr/CmlA"/>
</dbReference>
<keyword evidence="5 8" id="KW-0812">Transmembrane</keyword>
<evidence type="ECO:0000256" key="6">
    <source>
        <dbReference type="ARBA" id="ARBA00022989"/>
    </source>
</evidence>
<accession>A0A916ZGC4</accession>
<evidence type="ECO:0000313" key="10">
    <source>
        <dbReference type="EMBL" id="GGD96055.1"/>
    </source>
</evidence>
<feature type="transmembrane region" description="Helical" evidence="8">
    <location>
        <begin position="261"/>
        <end position="280"/>
    </location>
</feature>
<evidence type="ECO:0000256" key="8">
    <source>
        <dbReference type="RuleBase" id="RU365088"/>
    </source>
</evidence>
<dbReference type="SUPFAM" id="SSF103473">
    <property type="entry name" value="MFS general substrate transporter"/>
    <property type="match status" value="1"/>
</dbReference>
<dbReference type="EMBL" id="BMHP01000008">
    <property type="protein sequence ID" value="GGD96055.1"/>
    <property type="molecule type" value="Genomic_DNA"/>
</dbReference>
<evidence type="ECO:0000256" key="7">
    <source>
        <dbReference type="ARBA" id="ARBA00023136"/>
    </source>
</evidence>
<keyword evidence="11" id="KW-1185">Reference proteome</keyword>
<sequence length="409" mass="42415">MIKMSQSTSAARPATGSSRLWLAIVLGSLAAFGPLSMDMYLPALPSLAAELGSTTSVTQLSLTACLLGLALGQLLAGPLSDVRGRRVPLIIGVAVYAVVSLLCVFSPNIWVFIGLRFIQGLAGAAGIVISRASVRDLYSGVELTKFFALLMLVNGAAPILAPIIGAEVLTFTSWRGVFGLLSILGVLMLLAVLFGMKETLPTDRRSSGGMAHTLATFRRLMSDSLFMGYALTQGFVMAAMFAYISGSSFVLQELFGVSPRMFSLIFGINGAGIIAASQIAGRLAGRVHERNVLGSGLMMAAFGGALLLLAAALHAGLYLVLPGFFLVVSSVGLISTTTTSLALQSQAKSAGSASALLGMLSFIIGGAAAPLVGIGDNQNAWPLAIVMSALVVAAVLCFFFVARRGRTLQ</sequence>
<feature type="transmembrane region" description="Helical" evidence="8">
    <location>
        <begin position="58"/>
        <end position="77"/>
    </location>
</feature>
<feature type="transmembrane region" description="Helical" evidence="8">
    <location>
        <begin position="177"/>
        <end position="196"/>
    </location>
</feature>
<keyword evidence="3 8" id="KW-0813">Transport</keyword>
<evidence type="ECO:0000256" key="5">
    <source>
        <dbReference type="ARBA" id="ARBA00022692"/>
    </source>
</evidence>
<name>A0A916ZGC4_9BACL</name>
<dbReference type="GO" id="GO:0042910">
    <property type="term" value="F:xenobiotic transmembrane transporter activity"/>
    <property type="evidence" value="ECO:0007669"/>
    <property type="project" value="InterPro"/>
</dbReference>
<reference evidence="10" key="1">
    <citation type="journal article" date="2014" name="Int. J. Syst. Evol. Microbiol.">
        <title>Complete genome sequence of Corynebacterium casei LMG S-19264T (=DSM 44701T), isolated from a smear-ripened cheese.</title>
        <authorList>
            <consortium name="US DOE Joint Genome Institute (JGI-PGF)"/>
            <person name="Walter F."/>
            <person name="Albersmeier A."/>
            <person name="Kalinowski J."/>
            <person name="Ruckert C."/>
        </authorList>
    </citation>
    <scope>NUCLEOTIDE SEQUENCE</scope>
    <source>
        <strain evidence="10">CGMCC 1.15178</strain>
    </source>
</reference>
<dbReference type="Pfam" id="PF07690">
    <property type="entry name" value="MFS_1"/>
    <property type="match status" value="1"/>
</dbReference>
<dbReference type="PANTHER" id="PTHR23502:SF132">
    <property type="entry name" value="POLYAMINE TRANSPORTER 2-RELATED"/>
    <property type="match status" value="1"/>
</dbReference>
<evidence type="ECO:0000256" key="4">
    <source>
        <dbReference type="ARBA" id="ARBA00022475"/>
    </source>
</evidence>